<dbReference type="EMBL" id="MU003848">
    <property type="protein sequence ID" value="KAF2717260.1"/>
    <property type="molecule type" value="Genomic_DNA"/>
</dbReference>
<comment type="caution">
    <text evidence="3">The sequence shown here is derived from an EMBL/GenBank/DDBJ whole genome shotgun (WGS) entry which is preliminary data.</text>
</comment>
<dbReference type="GO" id="GO:0031380">
    <property type="term" value="C:nuclear RNA-directed RNA polymerase complex"/>
    <property type="evidence" value="ECO:0007669"/>
    <property type="project" value="TreeGrafter"/>
</dbReference>
<organism evidence="3 4">
    <name type="scientific">Polychaeton citri CBS 116435</name>
    <dbReference type="NCBI Taxonomy" id="1314669"/>
    <lineage>
        <taxon>Eukaryota</taxon>
        <taxon>Fungi</taxon>
        <taxon>Dikarya</taxon>
        <taxon>Ascomycota</taxon>
        <taxon>Pezizomycotina</taxon>
        <taxon>Dothideomycetes</taxon>
        <taxon>Dothideomycetidae</taxon>
        <taxon>Capnodiales</taxon>
        <taxon>Capnodiaceae</taxon>
        <taxon>Polychaeton</taxon>
    </lineage>
</organism>
<dbReference type="InterPro" id="IPR007855">
    <property type="entry name" value="RDRP"/>
</dbReference>
<feature type="domain" description="RDRP core" evidence="2">
    <location>
        <begin position="1"/>
        <end position="387"/>
    </location>
</feature>
<name>A0A9P4Q0J8_9PEZI</name>
<evidence type="ECO:0000313" key="4">
    <source>
        <dbReference type="Proteomes" id="UP000799441"/>
    </source>
</evidence>
<reference evidence="3" key="1">
    <citation type="journal article" date="2020" name="Stud. Mycol.">
        <title>101 Dothideomycetes genomes: a test case for predicting lifestyles and emergence of pathogens.</title>
        <authorList>
            <person name="Haridas S."/>
            <person name="Albert R."/>
            <person name="Binder M."/>
            <person name="Bloem J."/>
            <person name="Labutti K."/>
            <person name="Salamov A."/>
            <person name="Andreopoulos B."/>
            <person name="Baker S."/>
            <person name="Barry K."/>
            <person name="Bills G."/>
            <person name="Bluhm B."/>
            <person name="Cannon C."/>
            <person name="Castanera R."/>
            <person name="Culley D."/>
            <person name="Daum C."/>
            <person name="Ezra D."/>
            <person name="Gonzalez J."/>
            <person name="Henrissat B."/>
            <person name="Kuo A."/>
            <person name="Liang C."/>
            <person name="Lipzen A."/>
            <person name="Lutzoni F."/>
            <person name="Magnuson J."/>
            <person name="Mondo S."/>
            <person name="Nolan M."/>
            <person name="Ohm R."/>
            <person name="Pangilinan J."/>
            <person name="Park H.-J."/>
            <person name="Ramirez L."/>
            <person name="Alfaro M."/>
            <person name="Sun H."/>
            <person name="Tritt A."/>
            <person name="Yoshinaga Y."/>
            <person name="Zwiers L.-H."/>
            <person name="Turgeon B."/>
            <person name="Goodwin S."/>
            <person name="Spatafora J."/>
            <person name="Crous P."/>
            <person name="Grigoriev I."/>
        </authorList>
    </citation>
    <scope>NUCLEOTIDE SEQUENCE</scope>
    <source>
        <strain evidence="3">CBS 116435</strain>
    </source>
</reference>
<dbReference type="Proteomes" id="UP000799441">
    <property type="component" value="Unassembled WGS sequence"/>
</dbReference>
<dbReference type="OrthoDB" id="6513042at2759"/>
<evidence type="ECO:0000313" key="3">
    <source>
        <dbReference type="EMBL" id="KAF2717260.1"/>
    </source>
</evidence>
<dbReference type="Pfam" id="PF05183">
    <property type="entry name" value="RdRP"/>
    <property type="match status" value="1"/>
</dbReference>
<evidence type="ECO:0000256" key="1">
    <source>
        <dbReference type="RuleBase" id="RU363098"/>
    </source>
</evidence>
<keyword evidence="4" id="KW-1185">Reference proteome</keyword>
<keyword evidence="1" id="KW-0548">Nucleotidyltransferase</keyword>
<keyword evidence="1" id="KW-0694">RNA-binding</keyword>
<comment type="catalytic activity">
    <reaction evidence="1">
        <text>RNA(n) + a ribonucleoside 5'-triphosphate = RNA(n+1) + diphosphate</text>
        <dbReference type="Rhea" id="RHEA:21248"/>
        <dbReference type="Rhea" id="RHEA-COMP:14527"/>
        <dbReference type="Rhea" id="RHEA-COMP:17342"/>
        <dbReference type="ChEBI" id="CHEBI:33019"/>
        <dbReference type="ChEBI" id="CHEBI:61557"/>
        <dbReference type="ChEBI" id="CHEBI:140395"/>
        <dbReference type="EC" id="2.7.7.48"/>
    </reaction>
</comment>
<keyword evidence="1" id="KW-0696">RNA-directed RNA polymerase</keyword>
<dbReference type="GO" id="GO:0030422">
    <property type="term" value="P:siRNA processing"/>
    <property type="evidence" value="ECO:0007669"/>
    <property type="project" value="TreeGrafter"/>
</dbReference>
<accession>A0A9P4Q0J8</accession>
<comment type="similarity">
    <text evidence="1">Belongs to the RdRP family.</text>
</comment>
<evidence type="ECO:0000259" key="2">
    <source>
        <dbReference type="Pfam" id="PF05183"/>
    </source>
</evidence>
<dbReference type="PANTHER" id="PTHR23079">
    <property type="entry name" value="RNA-DEPENDENT RNA POLYMERASE"/>
    <property type="match status" value="1"/>
</dbReference>
<dbReference type="AlphaFoldDB" id="A0A9P4Q0J8"/>
<protein>
    <recommendedName>
        <fullName evidence="1">RNA-dependent RNA polymerase</fullName>
        <ecNumber evidence="1">2.7.7.48</ecNumber>
    </recommendedName>
</protein>
<sequence length="591" mass="67022">MKKFETSVNVRNLEICGAAFNALPLFLNRPLIKLLEDLGVPDRVFLELQSIAVNQLKVMTMSPTNTITYLDSTPVPKAVQLGTLIRLLRNIDLNYHEDAFLYRVIEMSLVAKLQEMKYRGRIQVEGGYTLYGIVDETGVLKEGEIFVPVVDSTTGQRKVVKQARVAITRSPVMHPGDVQIVNAVDVPASSPLQALSNVVVFSQHGTRDLPSQLSGGDLDGDLYNVIYDPDLVPPQTYIAGDYPRLQPVELTRDVELKDMSEFFVKFMESDQLGMVSNIHLQLADQKEHGTLDPDCIRLAQMASTAVDYSKTGIPMNMKDCPRYNRCKPDFMCHSPHVFISQEGLVELQDEKDTDEDDDFVALGFDQERSRQRYYRSKKILGQLYRAINDREILEELHEHHIEASRAANASESLMKRLWKFLQGRASGFNVLYTHQLELARVIRDNYEQNLSDLLWAYGPTPRTPVTEQEAWAGHILGRQYGPIGKPLRELSSTLRDRFEKVVEYANFRIEKGDDLMESIGDDPGELYGEPCNSREIERFPRALACMEVAMTEPGMHVKELGELKSFRYIAAGAALREHERLCNTMPRYAAV</sequence>
<dbReference type="GO" id="GO:0003723">
    <property type="term" value="F:RNA binding"/>
    <property type="evidence" value="ECO:0007669"/>
    <property type="project" value="UniProtKB-KW"/>
</dbReference>
<dbReference type="EC" id="2.7.7.48" evidence="1"/>
<proteinExistence type="inferred from homology"/>
<gene>
    <name evidence="3" type="ORF">K431DRAFT_288709</name>
</gene>
<dbReference type="PANTHER" id="PTHR23079:SF17">
    <property type="entry name" value="RNA-DEPENDENT RNA POLYMERASE"/>
    <property type="match status" value="1"/>
</dbReference>
<keyword evidence="1" id="KW-0808">Transferase</keyword>
<dbReference type="InterPro" id="IPR057596">
    <property type="entry name" value="RDRP_core"/>
</dbReference>
<dbReference type="GO" id="GO:0003968">
    <property type="term" value="F:RNA-directed RNA polymerase activity"/>
    <property type="evidence" value="ECO:0007669"/>
    <property type="project" value="UniProtKB-KW"/>
</dbReference>